<dbReference type="InterPro" id="IPR001680">
    <property type="entry name" value="WD40_rpt"/>
</dbReference>
<dbReference type="Pfam" id="PF00400">
    <property type="entry name" value="WD40"/>
    <property type="match status" value="4"/>
</dbReference>
<dbReference type="InterPro" id="IPR015943">
    <property type="entry name" value="WD40/YVTN_repeat-like_dom_sf"/>
</dbReference>
<feature type="region of interest" description="Disordered" evidence="4">
    <location>
        <begin position="705"/>
        <end position="733"/>
    </location>
</feature>
<protein>
    <recommendedName>
        <fullName evidence="7">WD and tetratricopeptide repeats protein 1</fullName>
    </recommendedName>
</protein>
<dbReference type="EMBL" id="JAZDUA010000185">
    <property type="protein sequence ID" value="KAK7865126.1"/>
    <property type="molecule type" value="Genomic_DNA"/>
</dbReference>
<dbReference type="GO" id="GO:0080008">
    <property type="term" value="C:Cul4-RING E3 ubiquitin ligase complex"/>
    <property type="evidence" value="ECO:0007669"/>
    <property type="project" value="TreeGrafter"/>
</dbReference>
<name>A0AAN9Z5A9_9ORTH</name>
<dbReference type="GO" id="GO:0045717">
    <property type="term" value="P:negative regulation of fatty acid biosynthetic process"/>
    <property type="evidence" value="ECO:0007669"/>
    <property type="project" value="TreeGrafter"/>
</dbReference>
<comment type="caution">
    <text evidence="5">The sequence shown here is derived from an EMBL/GenBank/DDBJ whole genome shotgun (WGS) entry which is preliminary data.</text>
</comment>
<organism evidence="5 6">
    <name type="scientific">Gryllus longicercus</name>
    <dbReference type="NCBI Taxonomy" id="2509291"/>
    <lineage>
        <taxon>Eukaryota</taxon>
        <taxon>Metazoa</taxon>
        <taxon>Ecdysozoa</taxon>
        <taxon>Arthropoda</taxon>
        <taxon>Hexapoda</taxon>
        <taxon>Insecta</taxon>
        <taxon>Pterygota</taxon>
        <taxon>Neoptera</taxon>
        <taxon>Polyneoptera</taxon>
        <taxon>Orthoptera</taxon>
        <taxon>Ensifera</taxon>
        <taxon>Gryllidea</taxon>
        <taxon>Grylloidea</taxon>
        <taxon>Gryllidae</taxon>
        <taxon>Gryllinae</taxon>
        <taxon>Gryllus</taxon>
    </lineage>
</organism>
<dbReference type="PANTHER" id="PTHR15574:SF40">
    <property type="entry name" value="WD AND TETRATRICOPEPTIDE REPEATS PROTEIN 1"/>
    <property type="match status" value="1"/>
</dbReference>
<feature type="compositionally biased region" description="Gly residues" evidence="4">
    <location>
        <begin position="548"/>
        <end position="559"/>
    </location>
</feature>
<sequence length="733" mass="80853">MNRELSLQCNNIVQLMQLRQTKNSVNHSIQRQLHVTEDFVNRLGLEKELEGHNGCVNCLEWNESGKILASASDDVQVILWDPFLHKEMHTVQTGHHGNIFSVKFLPKSSDSVIVTGAGDCRIRVHDILLGESTQVCSCHTGRVKRLATAPNVPYVFWSAAEDGLIMQFDLRTPHTCSREVNVLINLLNHMGRYAEAKCLSINPVRPELLAVGANDPYIRLYDRRMIKPTNFQYPPAQGGWDRQGMPFDNEHEDNLPTSCVQYFVAGHLPLKQHDFRKRYRNLASTYLTFSSDGNELLVNLGGEQIYLFDINNKRMPKTFDVKGVNTNDFKPYKEHCPASNGYSNGYRTANGFSTSSNGVTRSNNAISAFFQTASSNGDTNKMKALPKKVEALKLRANDEFEKQHYTLAISMYNRAISMCPSHAILYGNRAAAYMKRSWDGDVYAAMRDCHTALLLDPDHIKAHFRLARCLLELQWTEEAWECLQVFKAKFPDHAHSHACKALAKDIQTASSAAAAAAASAAASAAAAAAAKPDAASHIDVEAEELEAAGGGGAPLGAAGGKDAVSAQERAWREQASDYETRFCGHCNTTTDIKEANFFGSQGQFVVAGSDDGSFFVWDRRTTNIRRVLRGDESIVNCLQPHPSACLLATSGIDPVVRLWSPRPEDGSKNEREVMDLDDAASANQRRMNADPFEVMLMNMGYRITPVQGEDGDGGGGGGGDEARDTPAINCRPS</sequence>
<dbReference type="InterPro" id="IPR045151">
    <property type="entry name" value="DCAF8"/>
</dbReference>
<evidence type="ECO:0000313" key="6">
    <source>
        <dbReference type="Proteomes" id="UP001378592"/>
    </source>
</evidence>
<keyword evidence="2" id="KW-0677">Repeat</keyword>
<dbReference type="GO" id="GO:0005737">
    <property type="term" value="C:cytoplasm"/>
    <property type="evidence" value="ECO:0007669"/>
    <property type="project" value="TreeGrafter"/>
</dbReference>
<keyword evidence="6" id="KW-1185">Reference proteome</keyword>
<feature type="region of interest" description="Disordered" evidence="4">
    <location>
        <begin position="548"/>
        <end position="568"/>
    </location>
</feature>
<dbReference type="SMART" id="SM00028">
    <property type="entry name" value="TPR"/>
    <property type="match status" value="2"/>
</dbReference>
<dbReference type="PANTHER" id="PTHR15574">
    <property type="entry name" value="WD REPEAT DOMAIN-CONTAINING FAMILY"/>
    <property type="match status" value="1"/>
</dbReference>
<dbReference type="Gene3D" id="2.130.10.10">
    <property type="entry name" value="YVTN repeat-like/Quinoprotein amine dehydrogenase"/>
    <property type="match status" value="2"/>
</dbReference>
<proteinExistence type="predicted"/>
<accession>A0AAN9Z5A9</accession>
<evidence type="ECO:0000313" key="5">
    <source>
        <dbReference type="EMBL" id="KAK7865126.1"/>
    </source>
</evidence>
<dbReference type="InterPro" id="IPR011990">
    <property type="entry name" value="TPR-like_helical_dom_sf"/>
</dbReference>
<dbReference type="SMART" id="SM00320">
    <property type="entry name" value="WD40"/>
    <property type="match status" value="6"/>
</dbReference>
<feature type="repeat" description="WD" evidence="3">
    <location>
        <begin position="628"/>
        <end position="660"/>
    </location>
</feature>
<feature type="repeat" description="WD" evidence="3">
    <location>
        <begin position="598"/>
        <end position="627"/>
    </location>
</feature>
<reference evidence="5 6" key="1">
    <citation type="submission" date="2024-03" db="EMBL/GenBank/DDBJ databases">
        <title>The genome assembly and annotation of the cricket Gryllus longicercus Weissman &amp; Gray.</title>
        <authorList>
            <person name="Szrajer S."/>
            <person name="Gray D."/>
            <person name="Ylla G."/>
        </authorList>
    </citation>
    <scope>NUCLEOTIDE SEQUENCE [LARGE SCALE GENOMIC DNA]</scope>
    <source>
        <strain evidence="5">DAG 2021-001</strain>
        <tissue evidence="5">Whole body minus gut</tissue>
    </source>
</reference>
<gene>
    <name evidence="5" type="ORF">R5R35_002190</name>
</gene>
<evidence type="ECO:0000256" key="3">
    <source>
        <dbReference type="PROSITE-ProRule" id="PRU00221"/>
    </source>
</evidence>
<dbReference type="SUPFAM" id="SSF50978">
    <property type="entry name" value="WD40 repeat-like"/>
    <property type="match status" value="1"/>
</dbReference>
<dbReference type="PROSITE" id="PS50294">
    <property type="entry name" value="WD_REPEATS_REGION"/>
    <property type="match status" value="1"/>
</dbReference>
<dbReference type="Proteomes" id="UP001378592">
    <property type="component" value="Unassembled WGS sequence"/>
</dbReference>
<feature type="repeat" description="WD" evidence="3">
    <location>
        <begin position="49"/>
        <end position="81"/>
    </location>
</feature>
<evidence type="ECO:0000256" key="1">
    <source>
        <dbReference type="ARBA" id="ARBA00022574"/>
    </source>
</evidence>
<dbReference type="SUPFAM" id="SSF48452">
    <property type="entry name" value="TPR-like"/>
    <property type="match status" value="1"/>
</dbReference>
<dbReference type="InterPro" id="IPR036322">
    <property type="entry name" value="WD40_repeat_dom_sf"/>
</dbReference>
<evidence type="ECO:0000256" key="4">
    <source>
        <dbReference type="SAM" id="MobiDB-lite"/>
    </source>
</evidence>
<evidence type="ECO:0000256" key="2">
    <source>
        <dbReference type="ARBA" id="ARBA00022737"/>
    </source>
</evidence>
<dbReference type="InterPro" id="IPR019734">
    <property type="entry name" value="TPR_rpt"/>
</dbReference>
<dbReference type="Gene3D" id="1.25.40.10">
    <property type="entry name" value="Tetratricopeptide repeat domain"/>
    <property type="match status" value="1"/>
</dbReference>
<keyword evidence="1 3" id="KW-0853">WD repeat</keyword>
<dbReference type="PROSITE" id="PS50082">
    <property type="entry name" value="WD_REPEATS_2"/>
    <property type="match status" value="3"/>
</dbReference>
<evidence type="ECO:0008006" key="7">
    <source>
        <dbReference type="Google" id="ProtNLM"/>
    </source>
</evidence>
<dbReference type="AlphaFoldDB" id="A0AAN9Z5A9"/>